<keyword evidence="10 11" id="KW-0472">Membrane</keyword>
<dbReference type="InterPro" id="IPR036034">
    <property type="entry name" value="PDZ_sf"/>
</dbReference>
<evidence type="ECO:0000256" key="3">
    <source>
        <dbReference type="ARBA" id="ARBA00007931"/>
    </source>
</evidence>
<evidence type="ECO:0000256" key="8">
    <source>
        <dbReference type="ARBA" id="ARBA00022989"/>
    </source>
</evidence>
<evidence type="ECO:0000256" key="9">
    <source>
        <dbReference type="ARBA" id="ARBA00023049"/>
    </source>
</evidence>
<evidence type="ECO:0000313" key="13">
    <source>
        <dbReference type="EMBL" id="NNJ28112.1"/>
    </source>
</evidence>
<dbReference type="Pfam" id="PF02163">
    <property type="entry name" value="Peptidase_M50"/>
    <property type="match status" value="1"/>
</dbReference>
<evidence type="ECO:0000259" key="12">
    <source>
        <dbReference type="PROSITE" id="PS50106"/>
    </source>
</evidence>
<feature type="transmembrane region" description="Helical" evidence="11">
    <location>
        <begin position="34"/>
        <end position="57"/>
    </location>
</feature>
<dbReference type="Pfam" id="PF17820">
    <property type="entry name" value="PDZ_6"/>
    <property type="match status" value="1"/>
</dbReference>
<feature type="transmembrane region" description="Helical" evidence="11">
    <location>
        <begin position="132"/>
        <end position="157"/>
    </location>
</feature>
<dbReference type="InterPro" id="IPR004387">
    <property type="entry name" value="Pept_M50_Zn"/>
</dbReference>
<evidence type="ECO:0000256" key="7">
    <source>
        <dbReference type="ARBA" id="ARBA00022833"/>
    </source>
</evidence>
<comment type="similarity">
    <text evidence="3">Belongs to the peptidase M50B family.</text>
</comment>
<evidence type="ECO:0000256" key="1">
    <source>
        <dbReference type="ARBA" id="ARBA00001947"/>
    </source>
</evidence>
<comment type="cofactor">
    <cofactor evidence="1">
        <name>Zn(2+)</name>
        <dbReference type="ChEBI" id="CHEBI:29105"/>
    </cofactor>
</comment>
<keyword evidence="6" id="KW-0378">Hydrolase</keyword>
<reference evidence="13 14" key="1">
    <citation type="journal article" date="2020" name="Syst. Appl. Microbiol.">
        <title>Alienimonas chondri sp. nov., a novel planctomycete isolated from the biofilm of the red alga Chondrus crispus.</title>
        <authorList>
            <person name="Vitorino I."/>
            <person name="Albuquerque L."/>
            <person name="Wiegand S."/>
            <person name="Kallscheuer N."/>
            <person name="da Costa M.S."/>
            <person name="Lobo-da-Cunha A."/>
            <person name="Jogler C."/>
            <person name="Lage O.M."/>
        </authorList>
    </citation>
    <scope>NUCLEOTIDE SEQUENCE [LARGE SCALE GENOMIC DNA]</scope>
    <source>
        <strain evidence="13 14">LzC2</strain>
    </source>
</reference>
<evidence type="ECO:0000313" key="14">
    <source>
        <dbReference type="Proteomes" id="UP000609651"/>
    </source>
</evidence>
<dbReference type="PANTHER" id="PTHR42837">
    <property type="entry name" value="REGULATOR OF SIGMA-E PROTEASE RSEP"/>
    <property type="match status" value="1"/>
</dbReference>
<dbReference type="PANTHER" id="PTHR42837:SF2">
    <property type="entry name" value="MEMBRANE METALLOPROTEASE ARASP2, CHLOROPLASTIC-RELATED"/>
    <property type="match status" value="1"/>
</dbReference>
<evidence type="ECO:0000256" key="2">
    <source>
        <dbReference type="ARBA" id="ARBA00004141"/>
    </source>
</evidence>
<feature type="domain" description="PDZ" evidence="12">
    <location>
        <begin position="350"/>
        <end position="398"/>
    </location>
</feature>
<keyword evidence="7" id="KW-0862">Zinc</keyword>
<dbReference type="CDD" id="cd06163">
    <property type="entry name" value="S2P-M50_PDZ_RseP-like"/>
    <property type="match status" value="1"/>
</dbReference>
<keyword evidence="14" id="KW-1185">Reference proteome</keyword>
<protein>
    <recommendedName>
        <fullName evidence="12">PDZ domain-containing protein</fullName>
    </recommendedName>
</protein>
<keyword evidence="4" id="KW-0645">Protease</keyword>
<dbReference type="InterPro" id="IPR008915">
    <property type="entry name" value="Peptidase_M50"/>
</dbReference>
<keyword evidence="5 11" id="KW-0812">Transmembrane</keyword>
<comment type="subcellular location">
    <subcellularLocation>
        <location evidence="2">Membrane</location>
        <topology evidence="2">Multi-pass membrane protein</topology>
    </subcellularLocation>
</comment>
<evidence type="ECO:0000256" key="10">
    <source>
        <dbReference type="ARBA" id="ARBA00023136"/>
    </source>
</evidence>
<dbReference type="Gene3D" id="2.30.42.10">
    <property type="match status" value="3"/>
</dbReference>
<organism evidence="13 14">
    <name type="scientific">Alienimonas chondri</name>
    <dbReference type="NCBI Taxonomy" id="2681879"/>
    <lineage>
        <taxon>Bacteria</taxon>
        <taxon>Pseudomonadati</taxon>
        <taxon>Planctomycetota</taxon>
        <taxon>Planctomycetia</taxon>
        <taxon>Planctomycetales</taxon>
        <taxon>Planctomycetaceae</taxon>
        <taxon>Alienimonas</taxon>
    </lineage>
</organism>
<keyword evidence="9" id="KW-0482">Metalloprotease</keyword>
<dbReference type="Proteomes" id="UP000609651">
    <property type="component" value="Unassembled WGS sequence"/>
</dbReference>
<accession>A0ABX1VMH8</accession>
<dbReference type="RefSeq" id="WP_171190007.1">
    <property type="nucleotide sequence ID" value="NZ_WTPX01000299.1"/>
</dbReference>
<dbReference type="InterPro" id="IPR041489">
    <property type="entry name" value="PDZ_6"/>
</dbReference>
<dbReference type="InterPro" id="IPR001478">
    <property type="entry name" value="PDZ"/>
</dbReference>
<comment type="caution">
    <text evidence="13">The sequence shown here is derived from an EMBL/GenBank/DDBJ whole genome shotgun (WGS) entry which is preliminary data.</text>
</comment>
<evidence type="ECO:0000256" key="11">
    <source>
        <dbReference type="SAM" id="Phobius"/>
    </source>
</evidence>
<dbReference type="SUPFAM" id="SSF50156">
    <property type="entry name" value="PDZ domain-like"/>
    <property type="match status" value="3"/>
</dbReference>
<dbReference type="SMART" id="SM00228">
    <property type="entry name" value="PDZ"/>
    <property type="match status" value="2"/>
</dbReference>
<evidence type="ECO:0000256" key="4">
    <source>
        <dbReference type="ARBA" id="ARBA00022670"/>
    </source>
</evidence>
<evidence type="ECO:0000256" key="5">
    <source>
        <dbReference type="ARBA" id="ARBA00022692"/>
    </source>
</evidence>
<feature type="transmembrane region" description="Helical" evidence="11">
    <location>
        <begin position="646"/>
        <end position="668"/>
    </location>
</feature>
<gene>
    <name evidence="13" type="ORF">LzC2_42230</name>
</gene>
<sequence>MTDTLFPLAATASPFADAIPPLAFSLSELVAKSLSLLWVALGLGLVIFFHELGHFAVAKWCGVKVERFSIGFGPVLLSKTRGETEYALSAFPLGGYVKMLGQDDIDPSQLTSDEIAEDPRSYSAKPVWQRMAIISAGVIMNLLTAVLFFAIALWMGLYASPSIIGRVTTGGPAWTAGVESGDKLTRVNDSSVRTFTDLGLATALSRGDTLPMSGYRADGTRLEVELIPDDSGTRRTAGLAPTLGLTMGAVSKDDASVVGVGTPAEAVGDKLQTGDVLIAARVLPEQSDADAEPDADADLDADAALPTNPMPLEQFKDYLNVVGPYVDRPIEFTVRRPNADDPDADPEEFTVTVGPMAVRTFGLRVTAQPIAAIQAGSPAEAAGLRVGDELLKVDGREIGPEIDPLRLPNLLFERAGEPVEIEIVRTGEGGGPQVVPLTIIPEAKPGWVSRPSSGSEPLDVPALGVAFFLNPVLTDVTPDGPAAEAGLKANDKIVSATFTAPKATGEAKPAHEPIKIPFENADSKAWNPFAYVFTLAQELPTDTIQLTVERAGEPKPITVTLKPTPADDWFFPTRGFRLQLDQIERKSDSAADALGDGLKETRTVVEQMYLTLGSLLTGRLSIKNLRGPPGIISEGMRIADNGPAQFLAFLGFLSVNLAVLNFLPIPVLDGGHMVWLIWEAVTRKKPSENLVIGAAYIGLAMIVLLMLTVIYLDIFEHNVFGWG</sequence>
<evidence type="ECO:0000256" key="6">
    <source>
        <dbReference type="ARBA" id="ARBA00022801"/>
    </source>
</evidence>
<dbReference type="PROSITE" id="PS50106">
    <property type="entry name" value="PDZ"/>
    <property type="match status" value="1"/>
</dbReference>
<name>A0ABX1VMH8_9PLAN</name>
<proteinExistence type="inferred from homology"/>
<feature type="transmembrane region" description="Helical" evidence="11">
    <location>
        <begin position="689"/>
        <end position="712"/>
    </location>
</feature>
<dbReference type="EMBL" id="WTPX01000299">
    <property type="protein sequence ID" value="NNJ28112.1"/>
    <property type="molecule type" value="Genomic_DNA"/>
</dbReference>
<keyword evidence="8 11" id="KW-1133">Transmembrane helix</keyword>